<sequence>MSNHDGCSPPNMRMPGCFDDYKLSSPASSPVLSPAKGIPTKTKRRPTRSKQWRHVGWRFTSGGFLAKHRSPVNRLPTVKTDPAITESKSAFSNESTLAHEGSSITQEEESVEATLARTEARQQEVVSAITPTLHIRPHAIIRVTISLPIWRELRNGGIKVNTSGNRGTIVTEGIAALRGLLPAATFPSRRQTNQDLRKEVTEQHDKLAEITRISRLKAHLSETDLKSLYTSLSAFPGTDAVYILEHCSEPFEDLECCETAVHEYCSSVPCSKDYVEDYSLSRTLLLREDIFTASVTPKALCNCLFACFKGLPRAYKSKLLQFRAFSVATVTQLAHAGSLSYAFEKILETRNCAVTKLNYKLALTTNLFRCPSDAANWLYIELLRGLKASTSAHISSVLRVHSMLYFDRKIEQLTEKRNLWLSLKKLPGEADKKQARELETELSFLLADVHQHCGFQAVLRHGIGGIKKVLREAQGRLRAIPGNPEKGSHDTNSRLLTVDGAQVPQAACLITSGVQQSTYPPRKVDKGLPESRPLSVASKPGHTNRNSYETPSPLPKQSTPNSRPTASHLLQVATNEGQTLPNQKASVPPSIRLPVPIRLAITAPIYIDLSDIMQDTEISHSTFHQIADLAGRYPRLDLVRFLPNQERYNKEHGVNVFFWYEFSSVWFQQEARGGTCLSPLRAIETYNANPPSDAANLEGLGLPAIMQTLRPSAFDSPITMAMRAKIMLKHAFRIKKLLSKETLESLSENCVTARKLSLSIFLQFGLRDQVPVEQLLFVPSPMYIATDKHLLHTWYASRLSCSLDSSGAARFQQSRQDYIRYISKGGHAFALFPDMAPLLPETLLERTSIAEWINGLTNRYPNLDYVLYLLKHLRSSELDMVQWLFQELLLGKTGFDSVHIANVLGANAGQVARQVSSLEQSLTAWAPDRINDSKRKAVADAMWTV</sequence>
<reference evidence="2 3" key="1">
    <citation type="journal article" date="2018" name="Nat. Ecol. Evol.">
        <title>Pezizomycetes genomes reveal the molecular basis of ectomycorrhizal truffle lifestyle.</title>
        <authorList>
            <person name="Murat C."/>
            <person name="Payen T."/>
            <person name="Noel B."/>
            <person name="Kuo A."/>
            <person name="Morin E."/>
            <person name="Chen J."/>
            <person name="Kohler A."/>
            <person name="Krizsan K."/>
            <person name="Balestrini R."/>
            <person name="Da Silva C."/>
            <person name="Montanini B."/>
            <person name="Hainaut M."/>
            <person name="Levati E."/>
            <person name="Barry K.W."/>
            <person name="Belfiori B."/>
            <person name="Cichocki N."/>
            <person name="Clum A."/>
            <person name="Dockter R.B."/>
            <person name="Fauchery L."/>
            <person name="Guy J."/>
            <person name="Iotti M."/>
            <person name="Le Tacon F."/>
            <person name="Lindquist E.A."/>
            <person name="Lipzen A."/>
            <person name="Malagnac F."/>
            <person name="Mello A."/>
            <person name="Molinier V."/>
            <person name="Miyauchi S."/>
            <person name="Poulain J."/>
            <person name="Riccioni C."/>
            <person name="Rubini A."/>
            <person name="Sitrit Y."/>
            <person name="Splivallo R."/>
            <person name="Traeger S."/>
            <person name="Wang M."/>
            <person name="Zifcakova L."/>
            <person name="Wipf D."/>
            <person name="Zambonelli A."/>
            <person name="Paolocci F."/>
            <person name="Nowrousian M."/>
            <person name="Ottonello S."/>
            <person name="Baldrian P."/>
            <person name="Spatafora J.W."/>
            <person name="Henrissat B."/>
            <person name="Nagy L.G."/>
            <person name="Aury J.M."/>
            <person name="Wincker P."/>
            <person name="Grigoriev I.V."/>
            <person name="Bonfante P."/>
            <person name="Martin F.M."/>
        </authorList>
    </citation>
    <scope>NUCLEOTIDE SEQUENCE [LARGE SCALE GENOMIC DNA]</scope>
    <source>
        <strain evidence="2 3">RN42</strain>
    </source>
</reference>
<protein>
    <submittedName>
        <fullName evidence="2">Uncharacterized protein</fullName>
    </submittedName>
</protein>
<proteinExistence type="predicted"/>
<evidence type="ECO:0000313" key="2">
    <source>
        <dbReference type="EMBL" id="RPA79594.1"/>
    </source>
</evidence>
<dbReference type="AlphaFoldDB" id="A0A3N4ICZ8"/>
<evidence type="ECO:0000313" key="3">
    <source>
        <dbReference type="Proteomes" id="UP000275078"/>
    </source>
</evidence>
<dbReference type="Proteomes" id="UP000275078">
    <property type="component" value="Unassembled WGS sequence"/>
</dbReference>
<name>A0A3N4ICZ8_ASCIM</name>
<gene>
    <name evidence="2" type="ORF">BJ508DRAFT_328170</name>
</gene>
<feature type="region of interest" description="Disordered" evidence="1">
    <location>
        <begin position="514"/>
        <end position="564"/>
    </location>
</feature>
<keyword evidence="3" id="KW-1185">Reference proteome</keyword>
<accession>A0A3N4ICZ8</accession>
<feature type="compositionally biased region" description="Basic residues" evidence="1">
    <location>
        <begin position="41"/>
        <end position="51"/>
    </location>
</feature>
<dbReference type="EMBL" id="ML119697">
    <property type="protein sequence ID" value="RPA79594.1"/>
    <property type="molecule type" value="Genomic_DNA"/>
</dbReference>
<feature type="region of interest" description="Disordered" evidence="1">
    <location>
        <begin position="27"/>
        <end position="51"/>
    </location>
</feature>
<feature type="compositionally biased region" description="Polar residues" evidence="1">
    <location>
        <begin position="541"/>
        <end position="564"/>
    </location>
</feature>
<organism evidence="2 3">
    <name type="scientific">Ascobolus immersus RN42</name>
    <dbReference type="NCBI Taxonomy" id="1160509"/>
    <lineage>
        <taxon>Eukaryota</taxon>
        <taxon>Fungi</taxon>
        <taxon>Dikarya</taxon>
        <taxon>Ascomycota</taxon>
        <taxon>Pezizomycotina</taxon>
        <taxon>Pezizomycetes</taxon>
        <taxon>Pezizales</taxon>
        <taxon>Ascobolaceae</taxon>
        <taxon>Ascobolus</taxon>
    </lineage>
</organism>
<evidence type="ECO:0000256" key="1">
    <source>
        <dbReference type="SAM" id="MobiDB-lite"/>
    </source>
</evidence>